<dbReference type="SMART" id="SM00822">
    <property type="entry name" value="PKS_KR"/>
    <property type="match status" value="1"/>
</dbReference>
<dbReference type="PANTHER" id="PTHR44196">
    <property type="entry name" value="DEHYDROGENASE/REDUCTASE SDR FAMILY MEMBER 7B"/>
    <property type="match status" value="1"/>
</dbReference>
<evidence type="ECO:0000313" key="6">
    <source>
        <dbReference type="Proteomes" id="UP001056681"/>
    </source>
</evidence>
<dbReference type="InterPro" id="IPR036291">
    <property type="entry name" value="NAD(P)-bd_dom_sf"/>
</dbReference>
<dbReference type="EMBL" id="CP063231">
    <property type="protein sequence ID" value="URL57512.1"/>
    <property type="molecule type" value="Genomic_DNA"/>
</dbReference>
<evidence type="ECO:0000256" key="2">
    <source>
        <dbReference type="ARBA" id="ARBA00023002"/>
    </source>
</evidence>
<name>A0ABY4SXR8_9GAMM</name>
<evidence type="ECO:0000256" key="1">
    <source>
        <dbReference type="ARBA" id="ARBA00006484"/>
    </source>
</evidence>
<dbReference type="InterPro" id="IPR020904">
    <property type="entry name" value="Sc_DH/Rdtase_CS"/>
</dbReference>
<evidence type="ECO:0000259" key="4">
    <source>
        <dbReference type="SMART" id="SM00822"/>
    </source>
</evidence>
<dbReference type="RefSeq" id="WP_250338384.1">
    <property type="nucleotide sequence ID" value="NZ_CP063231.1"/>
</dbReference>
<reference evidence="5" key="1">
    <citation type="submission" date="2020-10" db="EMBL/GenBank/DDBJ databases">
        <title>Whole-genome sequence of Luteibacter sp. EIF3.</title>
        <authorList>
            <person name="Friedrich I."/>
            <person name="Hertel R."/>
            <person name="Daniel R."/>
        </authorList>
    </citation>
    <scope>NUCLEOTIDE SEQUENCE</scope>
    <source>
        <strain evidence="5">EIF3</strain>
    </source>
</reference>
<gene>
    <name evidence="5" type="ORF">IM816_12850</name>
</gene>
<dbReference type="SUPFAM" id="SSF51735">
    <property type="entry name" value="NAD(P)-binding Rossmann-fold domains"/>
    <property type="match status" value="1"/>
</dbReference>
<comment type="similarity">
    <text evidence="1 3">Belongs to the short-chain dehydrogenases/reductases (SDR) family.</text>
</comment>
<dbReference type="InterPro" id="IPR057326">
    <property type="entry name" value="KR_dom"/>
</dbReference>
<dbReference type="PANTHER" id="PTHR44196:SF1">
    <property type="entry name" value="DEHYDROGENASE_REDUCTASE SDR FAMILY MEMBER 7B"/>
    <property type="match status" value="1"/>
</dbReference>
<keyword evidence="2" id="KW-0560">Oxidoreductase</keyword>
<feature type="domain" description="Ketoreductase" evidence="4">
    <location>
        <begin position="8"/>
        <end position="188"/>
    </location>
</feature>
<dbReference type="PROSITE" id="PS00061">
    <property type="entry name" value="ADH_SHORT"/>
    <property type="match status" value="1"/>
</dbReference>
<evidence type="ECO:0000256" key="3">
    <source>
        <dbReference type="RuleBase" id="RU000363"/>
    </source>
</evidence>
<sequence>MSLDLRSKRILLTGAAGGIGRELAEALAAKGARLGLLGRTDASVASLDHLVATQRLDAIVIQADLTDAAARKAAVWRMVQAYGGLDVLINLAGVLDFRFFDEADASAITRALQVNVEAPMQMAREVLPAMLGRGSGRIVNVGSTFGSIGYPGFAAYSASKFALRGFSQALRRELHGTGVGVTYVAPRAVRTAFNPPAVHLMAERRLMHMDEPSWVAARIVRAIENERNEAYLGFPESLFARLNGVLPSLVDGALKKALPGLTRYARGIP</sequence>
<keyword evidence="6" id="KW-1185">Reference proteome</keyword>
<dbReference type="PRINTS" id="PR00080">
    <property type="entry name" value="SDRFAMILY"/>
</dbReference>
<dbReference type="Pfam" id="PF00106">
    <property type="entry name" value="adh_short"/>
    <property type="match status" value="1"/>
</dbReference>
<evidence type="ECO:0000313" key="5">
    <source>
        <dbReference type="EMBL" id="URL57512.1"/>
    </source>
</evidence>
<dbReference type="CDD" id="cd05233">
    <property type="entry name" value="SDR_c"/>
    <property type="match status" value="1"/>
</dbReference>
<accession>A0ABY4SXR8</accession>
<dbReference type="PRINTS" id="PR00081">
    <property type="entry name" value="GDHRDH"/>
</dbReference>
<protein>
    <submittedName>
        <fullName evidence="5">SDR family oxidoreductase</fullName>
    </submittedName>
</protein>
<organism evidence="5 6">
    <name type="scientific">Luteibacter flocculans</name>
    <dbReference type="NCBI Taxonomy" id="2780091"/>
    <lineage>
        <taxon>Bacteria</taxon>
        <taxon>Pseudomonadati</taxon>
        <taxon>Pseudomonadota</taxon>
        <taxon>Gammaproteobacteria</taxon>
        <taxon>Lysobacterales</taxon>
        <taxon>Rhodanobacteraceae</taxon>
        <taxon>Luteibacter</taxon>
    </lineage>
</organism>
<proteinExistence type="inferred from homology"/>
<dbReference type="Gene3D" id="3.40.50.720">
    <property type="entry name" value="NAD(P)-binding Rossmann-like Domain"/>
    <property type="match status" value="1"/>
</dbReference>
<dbReference type="Proteomes" id="UP001056681">
    <property type="component" value="Chromosome"/>
</dbReference>
<dbReference type="NCBIfam" id="NF006565">
    <property type="entry name" value="PRK09072.1"/>
    <property type="match status" value="1"/>
</dbReference>
<dbReference type="InterPro" id="IPR002347">
    <property type="entry name" value="SDR_fam"/>
</dbReference>